<organism evidence="1">
    <name type="scientific">Rhodopseudomonas palustris (strain BisA53)</name>
    <dbReference type="NCBI Taxonomy" id="316055"/>
    <lineage>
        <taxon>Bacteria</taxon>
        <taxon>Pseudomonadati</taxon>
        <taxon>Pseudomonadota</taxon>
        <taxon>Alphaproteobacteria</taxon>
        <taxon>Hyphomicrobiales</taxon>
        <taxon>Nitrobacteraceae</taxon>
        <taxon>Rhodopseudomonas</taxon>
    </lineage>
</organism>
<protein>
    <submittedName>
        <fullName evidence="1">Uncharacterized protein</fullName>
    </submittedName>
</protein>
<dbReference type="HOGENOM" id="CLU_195083_0_0_5"/>
<dbReference type="KEGG" id="rpe:RPE_2745"/>
<dbReference type="EMBL" id="CP000463">
    <property type="protein sequence ID" value="ABJ06682.1"/>
    <property type="molecule type" value="Genomic_DNA"/>
</dbReference>
<sequence length="58" mass="6827">MNEYEYNQMLDDVAWAMDEGFQDNLPKAKIVRMPLRAANDNYLEWPMLPFPDGWNASC</sequence>
<gene>
    <name evidence="1" type="ordered locus">RPE_2745</name>
</gene>
<dbReference type="AlphaFoldDB" id="Q07N02"/>
<name>Q07N02_RHOP5</name>
<reference evidence="1" key="1">
    <citation type="submission" date="2006-09" db="EMBL/GenBank/DDBJ databases">
        <title>Complete sequence of Rhodopseudomonas palustris BisA53.</title>
        <authorList>
            <consortium name="US DOE Joint Genome Institute"/>
            <person name="Copeland A."/>
            <person name="Lucas S."/>
            <person name="Lapidus A."/>
            <person name="Barry K."/>
            <person name="Detter J.C."/>
            <person name="Glavina del Rio T."/>
            <person name="Hammon N."/>
            <person name="Israni S."/>
            <person name="Dalin E."/>
            <person name="Tice H."/>
            <person name="Pitluck S."/>
            <person name="Chain P."/>
            <person name="Malfatti S."/>
            <person name="Shin M."/>
            <person name="Vergez L."/>
            <person name="Schmutz J."/>
            <person name="Larimer F."/>
            <person name="Land M."/>
            <person name="Hauser L."/>
            <person name="Pelletier D.A."/>
            <person name="Kyrpides N."/>
            <person name="Kim E."/>
            <person name="Harwood C.S."/>
            <person name="Oda Y."/>
            <person name="Richardson P."/>
        </authorList>
    </citation>
    <scope>NUCLEOTIDE SEQUENCE [LARGE SCALE GENOMIC DNA]</scope>
    <source>
        <strain evidence="1">BisA53</strain>
    </source>
</reference>
<proteinExistence type="predicted"/>
<evidence type="ECO:0000313" key="1">
    <source>
        <dbReference type="EMBL" id="ABJ06682.1"/>
    </source>
</evidence>
<accession>Q07N02</accession>